<dbReference type="EC" id="2.7.1.59" evidence="2"/>
<dbReference type="PANTHER" id="PTHR43190">
    <property type="entry name" value="N-ACETYL-D-GLUCOSAMINE KINASE"/>
    <property type="match status" value="1"/>
</dbReference>
<evidence type="ECO:0000256" key="1">
    <source>
        <dbReference type="ARBA" id="ARBA00006198"/>
    </source>
</evidence>
<feature type="domain" description="ATPase BadF/BadG/BcrA/BcrD type" evidence="5">
    <location>
        <begin position="8"/>
        <end position="299"/>
    </location>
</feature>
<protein>
    <recommendedName>
        <fullName evidence="3">N-acetyl-D-glucosamine kinase</fullName>
        <ecNumber evidence="2">2.7.1.59</ecNumber>
    </recommendedName>
    <alternativeName>
        <fullName evidence="4">GlcNAc kinase</fullName>
    </alternativeName>
</protein>
<dbReference type="Pfam" id="PF01869">
    <property type="entry name" value="BcrAD_BadFG"/>
    <property type="match status" value="1"/>
</dbReference>
<dbReference type="AlphaFoldDB" id="A0A0J0XED6"/>
<dbReference type="Gene3D" id="3.30.420.40">
    <property type="match status" value="2"/>
</dbReference>
<reference evidence="6 7" key="1">
    <citation type="submission" date="2015-03" db="EMBL/GenBank/DDBJ databases">
        <title>Genomics and transcriptomics of the oil-accumulating basidiomycete yeast T. oleaginosus allow insights into substrate utilization and the diverse evolutionary trajectories of mating systems in fungi.</title>
        <authorList>
            <consortium name="DOE Joint Genome Institute"/>
            <person name="Kourist R."/>
            <person name="Kracht O."/>
            <person name="Bracharz F."/>
            <person name="Lipzen A."/>
            <person name="Nolan M."/>
            <person name="Ohm R."/>
            <person name="Grigoriev I."/>
            <person name="Sun S."/>
            <person name="Heitman J."/>
            <person name="Bruck T."/>
            <person name="Nowrousian M."/>
        </authorList>
    </citation>
    <scope>NUCLEOTIDE SEQUENCE [LARGE SCALE GENOMIC DNA]</scope>
    <source>
        <strain evidence="6 7">IBC0246</strain>
    </source>
</reference>
<dbReference type="InterPro" id="IPR002731">
    <property type="entry name" value="ATPase_BadF"/>
</dbReference>
<dbReference type="PANTHER" id="PTHR43190:SF3">
    <property type="entry name" value="N-ACETYL-D-GLUCOSAMINE KINASE"/>
    <property type="match status" value="1"/>
</dbReference>
<name>A0A0J0XED6_9TREE</name>
<dbReference type="Proteomes" id="UP000053611">
    <property type="component" value="Unassembled WGS sequence"/>
</dbReference>
<dbReference type="STRING" id="879819.A0A0J0XED6"/>
<dbReference type="InterPro" id="IPR043129">
    <property type="entry name" value="ATPase_NBD"/>
</dbReference>
<accession>A0A0J0XED6</accession>
<dbReference type="OrthoDB" id="311172at2759"/>
<evidence type="ECO:0000256" key="4">
    <source>
        <dbReference type="ARBA" id="ARBA00031123"/>
    </source>
</evidence>
<dbReference type="EMBL" id="KQ087259">
    <property type="protein sequence ID" value="KLT39430.1"/>
    <property type="molecule type" value="Genomic_DNA"/>
</dbReference>
<gene>
    <name evidence="6" type="ORF">CC85DRAFT_196024</name>
</gene>
<evidence type="ECO:0000256" key="2">
    <source>
        <dbReference type="ARBA" id="ARBA00012122"/>
    </source>
</evidence>
<evidence type="ECO:0000313" key="6">
    <source>
        <dbReference type="EMBL" id="KLT39430.1"/>
    </source>
</evidence>
<proteinExistence type="inferred from homology"/>
<sequence length="335" mass="34745">MHAETQCGGTKTDVALADASGIVARALGPTSNMAEVGLKRSTEIIVETVLKAVATALGSAAPNGSPSVESLCPITFASAWLGVSGCDTPVDQARMAEALTPFFGFAPVVHNDALLLGGALLRLGVPWGIALVAGTGSVAVALEAKEGRVTQAARRGGHGYLLGDDGSAWDVGRWACRVVVDAYDAGEKEGELAATVRRHFGIASTPELLSKVHELEGGTAVEAANAAKLRVTSLARPVLELLAREDPLAEKAVRLAVAPFAKSAVHLVHQMYRMRGVALGSRAQAPVLVCGGGCLRQPHFRALVLDMCWQEGVTFKDVVVVEDVAGEAVMGLVEA</sequence>
<dbReference type="GeneID" id="28980454"/>
<comment type="similarity">
    <text evidence="1">Belongs to the eukaryotic-type N-acetylglucosamine kinase family.</text>
</comment>
<dbReference type="RefSeq" id="XP_018275921.1">
    <property type="nucleotide sequence ID" value="XM_018419851.1"/>
</dbReference>
<evidence type="ECO:0000313" key="7">
    <source>
        <dbReference type="Proteomes" id="UP000053611"/>
    </source>
</evidence>
<keyword evidence="7" id="KW-1185">Reference proteome</keyword>
<dbReference type="GO" id="GO:0045127">
    <property type="term" value="F:N-acetylglucosamine kinase activity"/>
    <property type="evidence" value="ECO:0007669"/>
    <property type="project" value="UniProtKB-EC"/>
</dbReference>
<evidence type="ECO:0000259" key="5">
    <source>
        <dbReference type="Pfam" id="PF01869"/>
    </source>
</evidence>
<dbReference type="SUPFAM" id="SSF53067">
    <property type="entry name" value="Actin-like ATPase domain"/>
    <property type="match status" value="2"/>
</dbReference>
<evidence type="ECO:0000256" key="3">
    <source>
        <dbReference type="ARBA" id="ARBA00014974"/>
    </source>
</evidence>
<organism evidence="6 7">
    <name type="scientific">Cutaneotrichosporon oleaginosum</name>
    <dbReference type="NCBI Taxonomy" id="879819"/>
    <lineage>
        <taxon>Eukaryota</taxon>
        <taxon>Fungi</taxon>
        <taxon>Dikarya</taxon>
        <taxon>Basidiomycota</taxon>
        <taxon>Agaricomycotina</taxon>
        <taxon>Tremellomycetes</taxon>
        <taxon>Trichosporonales</taxon>
        <taxon>Trichosporonaceae</taxon>
        <taxon>Cutaneotrichosporon</taxon>
    </lineage>
</organism>
<dbReference type="InterPro" id="IPR052519">
    <property type="entry name" value="Euk-type_GlcNAc_Kinase"/>
</dbReference>